<gene>
    <name evidence="1" type="ORF">TRFO_24593</name>
</gene>
<accession>A0A1J4K7Z2</accession>
<dbReference type="InterPro" id="IPR016024">
    <property type="entry name" value="ARM-type_fold"/>
</dbReference>
<dbReference type="SUPFAM" id="SSF48371">
    <property type="entry name" value="ARM repeat"/>
    <property type="match status" value="1"/>
</dbReference>
<dbReference type="AlphaFoldDB" id="A0A1J4K7Z2"/>
<sequence>MNVDYKSITTLENPLILRAAAFLSTDRENPFKNEPSIQNEFVISNEEYQQLAAAAFHSFQALLNKNFEENDLKNIHAFVHNNRFDFLANNQFNDPKFAEAIHFCLLPGHSDVMCEEAILILSNLYFYHPPFLSNLISEPIIDQLIDILNSHLNFYMRHDALLTLQNFYLICEQTKKILIDKDIFIFLRNYLMTPYHPNEYRVGLKMLYFLCIDEFENFLPRKNTIDNWSKFLQFIPIYPLMLNNLLNECKEKALWTLSMIINHDKIFEYCRALQIHSLLAKCCARIVINPSYAYHLYRCVFAFVKRKYIRVFSNITIFNGIIAILSLKTNKNISSLLFTVALLINSNGKMLYDLKINELCKFYANEGIFENKIAACYCLSHFLIDLPYHLCDILANDDIVDTLCGAIECFDVYDLIAPLRAFRKLIEINPILYPGKFLQNGIDDYLYQILNETIPDLKENPDLIHECQCLITYILENIRNLPNQANYHSLV</sequence>
<keyword evidence="2" id="KW-1185">Reference proteome</keyword>
<dbReference type="GeneID" id="94838543"/>
<dbReference type="Proteomes" id="UP000179807">
    <property type="component" value="Unassembled WGS sequence"/>
</dbReference>
<dbReference type="InterPro" id="IPR011989">
    <property type="entry name" value="ARM-like"/>
</dbReference>
<comment type="caution">
    <text evidence="1">The sequence shown here is derived from an EMBL/GenBank/DDBJ whole genome shotgun (WGS) entry which is preliminary data.</text>
</comment>
<organism evidence="1 2">
    <name type="scientific">Tritrichomonas foetus</name>
    <dbReference type="NCBI Taxonomy" id="1144522"/>
    <lineage>
        <taxon>Eukaryota</taxon>
        <taxon>Metamonada</taxon>
        <taxon>Parabasalia</taxon>
        <taxon>Tritrichomonadida</taxon>
        <taxon>Tritrichomonadidae</taxon>
        <taxon>Tritrichomonas</taxon>
    </lineage>
</organism>
<dbReference type="EMBL" id="MLAK01000701">
    <property type="protein sequence ID" value="OHT07323.1"/>
    <property type="molecule type" value="Genomic_DNA"/>
</dbReference>
<proteinExistence type="predicted"/>
<evidence type="ECO:0000313" key="2">
    <source>
        <dbReference type="Proteomes" id="UP000179807"/>
    </source>
</evidence>
<dbReference type="RefSeq" id="XP_068360459.1">
    <property type="nucleotide sequence ID" value="XM_068503839.1"/>
</dbReference>
<evidence type="ECO:0000313" key="1">
    <source>
        <dbReference type="EMBL" id="OHT07323.1"/>
    </source>
</evidence>
<reference evidence="1" key="1">
    <citation type="submission" date="2016-10" db="EMBL/GenBank/DDBJ databases">
        <authorList>
            <person name="Benchimol M."/>
            <person name="Almeida L.G."/>
            <person name="Vasconcelos A.T."/>
            <person name="Perreira-Neves A."/>
            <person name="Rosa I.A."/>
            <person name="Tasca T."/>
            <person name="Bogo M.R."/>
            <person name="de Souza W."/>
        </authorList>
    </citation>
    <scope>NUCLEOTIDE SEQUENCE [LARGE SCALE GENOMIC DNA]</scope>
    <source>
        <strain evidence="1">K</strain>
    </source>
</reference>
<dbReference type="VEuPathDB" id="TrichDB:TRFO_24593"/>
<protein>
    <submittedName>
        <fullName evidence="1">Uncharacterized protein</fullName>
    </submittedName>
</protein>
<name>A0A1J4K7Z2_9EUKA</name>
<dbReference type="Gene3D" id="1.25.10.10">
    <property type="entry name" value="Leucine-rich Repeat Variant"/>
    <property type="match status" value="1"/>
</dbReference>